<dbReference type="Proteomes" id="UP000465240">
    <property type="component" value="Unassembled WGS sequence"/>
</dbReference>
<dbReference type="InterPro" id="IPR050697">
    <property type="entry name" value="Adenylyl/Guanylyl_Cyclase_3/4"/>
</dbReference>
<comment type="similarity">
    <text evidence="1">Belongs to the adenylyl cyclase class-3 family.</text>
</comment>
<gene>
    <name evidence="3" type="ORF">MPRG_61700</name>
</gene>
<evidence type="ECO:0000256" key="1">
    <source>
        <dbReference type="ARBA" id="ARBA00005381"/>
    </source>
</evidence>
<accession>A0ABQ1CEQ5</accession>
<geneLocation type="plasmid" evidence="3">
    <name>pJCM18565</name>
</geneLocation>
<reference evidence="3 4" key="1">
    <citation type="journal article" date="2019" name="Emerg. Microbes Infect.">
        <title>Comprehensive subspecies identification of 175 nontuberculous mycobacteria species based on 7547 genomic profiles.</title>
        <authorList>
            <person name="Matsumoto Y."/>
            <person name="Kinjo T."/>
            <person name="Motooka D."/>
            <person name="Nabeya D."/>
            <person name="Jung N."/>
            <person name="Uechi K."/>
            <person name="Horii T."/>
            <person name="Iida T."/>
            <person name="Fujita J."/>
            <person name="Nakamura S."/>
        </authorList>
    </citation>
    <scope>NUCLEOTIDE SEQUENCE [LARGE SCALE GENOMIC DNA]</scope>
    <source>
        <strain evidence="3 4">JCM 18565</strain>
    </source>
</reference>
<dbReference type="PROSITE" id="PS50125">
    <property type="entry name" value="GUANYLATE_CYCLASE_2"/>
    <property type="match status" value="1"/>
</dbReference>
<dbReference type="CDD" id="cd07302">
    <property type="entry name" value="CHD"/>
    <property type="match status" value="1"/>
</dbReference>
<feature type="domain" description="Guanylate cyclase" evidence="2">
    <location>
        <begin position="221"/>
        <end position="328"/>
    </location>
</feature>
<dbReference type="Pfam" id="PF16701">
    <property type="entry name" value="Ad_Cy_reg"/>
    <property type="match status" value="1"/>
</dbReference>
<dbReference type="EMBL" id="BLKX01000002">
    <property type="protein sequence ID" value="GFG82894.1"/>
    <property type="molecule type" value="Genomic_DNA"/>
</dbReference>
<name>A0ABQ1CEQ5_9MYCO</name>
<dbReference type="Gene3D" id="3.30.70.1230">
    <property type="entry name" value="Nucleotide cyclase"/>
    <property type="match status" value="1"/>
</dbReference>
<comment type="caution">
    <text evidence="3">The sequence shown here is derived from an EMBL/GenBank/DDBJ whole genome shotgun (WGS) entry which is preliminary data.</text>
</comment>
<protein>
    <submittedName>
        <fullName evidence="3">PH-sensitive adenylate cyclase</fullName>
    </submittedName>
</protein>
<dbReference type="PANTHER" id="PTHR43081">
    <property type="entry name" value="ADENYLATE CYCLASE, TERMINAL-DIFFERENTIATION SPECIFIC-RELATED"/>
    <property type="match status" value="1"/>
</dbReference>
<organism evidence="3 4">
    <name type="scientific">Mycobacterium paragordonae</name>
    <dbReference type="NCBI Taxonomy" id="1389713"/>
    <lineage>
        <taxon>Bacteria</taxon>
        <taxon>Bacillati</taxon>
        <taxon>Actinomycetota</taxon>
        <taxon>Actinomycetes</taxon>
        <taxon>Mycobacteriales</taxon>
        <taxon>Mycobacteriaceae</taxon>
        <taxon>Mycobacterium</taxon>
    </lineage>
</organism>
<dbReference type="SUPFAM" id="SSF55073">
    <property type="entry name" value="Nucleotide cyclase"/>
    <property type="match status" value="1"/>
</dbReference>
<dbReference type="InterPro" id="IPR029787">
    <property type="entry name" value="Nucleotide_cyclase"/>
</dbReference>
<dbReference type="InterPro" id="IPR001054">
    <property type="entry name" value="A/G_cyclase"/>
</dbReference>
<dbReference type="PANTHER" id="PTHR43081:SF19">
    <property type="entry name" value="PH-SENSITIVE ADENYLATE CYCLASE RV1264"/>
    <property type="match status" value="1"/>
</dbReference>
<dbReference type="Pfam" id="PF00211">
    <property type="entry name" value="Guanylate_cyc"/>
    <property type="match status" value="1"/>
</dbReference>
<evidence type="ECO:0000313" key="3">
    <source>
        <dbReference type="EMBL" id="GFG82894.1"/>
    </source>
</evidence>
<sequence>MLYVDAVAADPNDADMEELGLLDDLHGQARQERAELVRWLLARNFSVDRIRSEFSPMLLPAIRMIGDDGTSVSAREISESSGVSLELLQQLHRAAGLACAEDADACSQSRVDAESVLAAARLVDIGLDPAQVVLIVRLLMDGLTGAAVTIRHAALHASLHPGATELELAQAFEVLAHDAEPLLGPMVDALLRLALRHSFETEAINVIERAAGTLPGAREVAVAFADLVGFTRLGEQMAAEDLGLLALRLADLARTVVASPVQFVKTIGDAVMLVCSDPRRLLETVLDLVDATAANDFPRLRAGLAFGPAVNRAGDWYGSPVNLASRVTSAAPPGTVRVTELARTAIGDLAGIEWSVAETRRLKGIRGEVVLHGARRPAPR</sequence>
<proteinExistence type="inferred from homology"/>
<evidence type="ECO:0000259" key="2">
    <source>
        <dbReference type="PROSITE" id="PS50125"/>
    </source>
</evidence>
<keyword evidence="4" id="KW-1185">Reference proteome</keyword>
<dbReference type="InterPro" id="IPR032026">
    <property type="entry name" value="Ad_Cy_reg"/>
</dbReference>
<dbReference type="SMART" id="SM00044">
    <property type="entry name" value="CYCc"/>
    <property type="match status" value="1"/>
</dbReference>
<evidence type="ECO:0000313" key="4">
    <source>
        <dbReference type="Proteomes" id="UP000465240"/>
    </source>
</evidence>
<keyword evidence="3" id="KW-0614">Plasmid</keyword>